<accession>A0ABW5QMR6</accession>
<dbReference type="SMART" id="SM00267">
    <property type="entry name" value="GGDEF"/>
    <property type="match status" value="1"/>
</dbReference>
<evidence type="ECO:0000259" key="1">
    <source>
        <dbReference type="PROSITE" id="PS50887"/>
    </source>
</evidence>
<keyword evidence="2" id="KW-0548">Nucleotidyltransferase</keyword>
<proteinExistence type="predicted"/>
<dbReference type="EMBL" id="JBHUNP010000001">
    <property type="protein sequence ID" value="MFD2649004.1"/>
    <property type="molecule type" value="Genomic_DNA"/>
</dbReference>
<dbReference type="Gene3D" id="3.30.70.270">
    <property type="match status" value="1"/>
</dbReference>
<reference evidence="3" key="1">
    <citation type="journal article" date="2019" name="Int. J. Syst. Evol. Microbiol.">
        <title>The Global Catalogue of Microorganisms (GCM) 10K type strain sequencing project: providing services to taxonomists for standard genome sequencing and annotation.</title>
        <authorList>
            <consortium name="The Broad Institute Genomics Platform"/>
            <consortium name="The Broad Institute Genome Sequencing Center for Infectious Disease"/>
            <person name="Wu L."/>
            <person name="Ma J."/>
        </authorList>
    </citation>
    <scope>NUCLEOTIDE SEQUENCE [LARGE SCALE GENOMIC DNA]</scope>
    <source>
        <strain evidence="3">CCM 7427</strain>
    </source>
</reference>
<keyword evidence="2" id="KW-0808">Transferase</keyword>
<keyword evidence="3" id="KW-1185">Reference proteome</keyword>
<sequence length="199" mass="21206">MTNATSNTLSKDGFWTRVRLALRGRTAAPVAPLPHSGGFEAALSRGWYRAAKASAPLTLMLIEIDELADYFTAYGAEAADACFAEVQETLATVLPRTDDACVAVSPGRFGVVLPELPPHVAQPVAAAMAQAVRRLGRPHKASHAGTVTVSMGLAVVMPEGTLDGRLVDSAQQALRRAQRRGIGRLEVVDLRPRQERQAA</sequence>
<dbReference type="Pfam" id="PF00990">
    <property type="entry name" value="GGDEF"/>
    <property type="match status" value="1"/>
</dbReference>
<gene>
    <name evidence="2" type="ORF">ACFSX5_14535</name>
</gene>
<dbReference type="NCBIfam" id="TIGR00254">
    <property type="entry name" value="GGDEF"/>
    <property type="match status" value="1"/>
</dbReference>
<dbReference type="InterPro" id="IPR000160">
    <property type="entry name" value="GGDEF_dom"/>
</dbReference>
<dbReference type="GO" id="GO:0052621">
    <property type="term" value="F:diguanylate cyclase activity"/>
    <property type="evidence" value="ECO:0007669"/>
    <property type="project" value="UniProtKB-EC"/>
</dbReference>
<protein>
    <submittedName>
        <fullName evidence="2">Diguanylate cyclase domain-containing protein</fullName>
        <ecNumber evidence="2">2.7.7.65</ecNumber>
    </submittedName>
</protein>
<dbReference type="InterPro" id="IPR029787">
    <property type="entry name" value="Nucleotide_cyclase"/>
</dbReference>
<organism evidence="2 3">
    <name type="scientific">Devosia albogilva</name>
    <dbReference type="NCBI Taxonomy" id="429726"/>
    <lineage>
        <taxon>Bacteria</taxon>
        <taxon>Pseudomonadati</taxon>
        <taxon>Pseudomonadota</taxon>
        <taxon>Alphaproteobacteria</taxon>
        <taxon>Hyphomicrobiales</taxon>
        <taxon>Devosiaceae</taxon>
        <taxon>Devosia</taxon>
    </lineage>
</organism>
<name>A0ABW5QMR6_9HYPH</name>
<evidence type="ECO:0000313" key="3">
    <source>
        <dbReference type="Proteomes" id="UP001597521"/>
    </source>
</evidence>
<dbReference type="PROSITE" id="PS50887">
    <property type="entry name" value="GGDEF"/>
    <property type="match status" value="1"/>
</dbReference>
<dbReference type="SUPFAM" id="SSF55073">
    <property type="entry name" value="Nucleotide cyclase"/>
    <property type="match status" value="1"/>
</dbReference>
<dbReference type="RefSeq" id="WP_386834397.1">
    <property type="nucleotide sequence ID" value="NZ_JBHUNP010000001.1"/>
</dbReference>
<dbReference type="EC" id="2.7.7.65" evidence="2"/>
<dbReference type="Proteomes" id="UP001597521">
    <property type="component" value="Unassembled WGS sequence"/>
</dbReference>
<dbReference type="InterPro" id="IPR043128">
    <property type="entry name" value="Rev_trsase/Diguanyl_cyclase"/>
</dbReference>
<comment type="caution">
    <text evidence="2">The sequence shown here is derived from an EMBL/GenBank/DDBJ whole genome shotgun (WGS) entry which is preliminary data.</text>
</comment>
<evidence type="ECO:0000313" key="2">
    <source>
        <dbReference type="EMBL" id="MFD2649004.1"/>
    </source>
</evidence>
<feature type="domain" description="GGDEF" evidence="1">
    <location>
        <begin position="55"/>
        <end position="190"/>
    </location>
</feature>